<keyword evidence="3" id="KW-1015">Disulfide bond</keyword>
<keyword evidence="2" id="KW-0963">Cytoplasm</keyword>
<dbReference type="PANTHER" id="PTHR21107:SF2">
    <property type="entry name" value="CYTOCHROME C OXIDASE ASSEMBLY PROTEIN COX19"/>
    <property type="match status" value="1"/>
</dbReference>
<proteinExistence type="inferred from homology"/>
<dbReference type="AlphaFoldDB" id="F0YBW5"/>
<dbReference type="PROSITE" id="PS51808">
    <property type="entry name" value="CHCH"/>
    <property type="match status" value="1"/>
</dbReference>
<dbReference type="GO" id="GO:0033617">
    <property type="term" value="P:mitochondrial respiratory chain complex IV assembly"/>
    <property type="evidence" value="ECO:0007669"/>
    <property type="project" value="TreeGrafter"/>
</dbReference>
<evidence type="ECO:0000256" key="4">
    <source>
        <dbReference type="ARBA" id="ARBA00038223"/>
    </source>
</evidence>
<evidence type="ECO:0000256" key="3">
    <source>
        <dbReference type="ARBA" id="ARBA00023157"/>
    </source>
</evidence>
<evidence type="ECO:0000313" key="7">
    <source>
        <dbReference type="Proteomes" id="UP000002729"/>
    </source>
</evidence>
<evidence type="ECO:0000256" key="2">
    <source>
        <dbReference type="ARBA" id="ARBA00022490"/>
    </source>
</evidence>
<reference evidence="6 7" key="1">
    <citation type="journal article" date="2011" name="Proc. Natl. Acad. Sci. U.S.A.">
        <title>Niche of harmful alga Aureococcus anophagefferens revealed through ecogenomics.</title>
        <authorList>
            <person name="Gobler C.J."/>
            <person name="Berry D.L."/>
            <person name="Dyhrman S.T."/>
            <person name="Wilhelm S.W."/>
            <person name="Salamov A."/>
            <person name="Lobanov A.V."/>
            <person name="Zhang Y."/>
            <person name="Collier J.L."/>
            <person name="Wurch L.L."/>
            <person name="Kustka A.B."/>
            <person name="Dill B.D."/>
            <person name="Shah M."/>
            <person name="VerBerkmoes N.C."/>
            <person name="Kuo A."/>
            <person name="Terry A."/>
            <person name="Pangilinan J."/>
            <person name="Lindquist E.A."/>
            <person name="Lucas S."/>
            <person name="Paulsen I.T."/>
            <person name="Hattenrath-Lehmann T.K."/>
            <person name="Talmage S.C."/>
            <person name="Walker E.A."/>
            <person name="Koch F."/>
            <person name="Burson A.M."/>
            <person name="Marcoval M.A."/>
            <person name="Tang Y.Z."/>
            <person name="Lecleir G.R."/>
            <person name="Coyne K.J."/>
            <person name="Berg G.M."/>
            <person name="Bertrand E.M."/>
            <person name="Saito M.A."/>
            <person name="Gladyshev V.N."/>
            <person name="Grigoriev I.V."/>
        </authorList>
    </citation>
    <scope>NUCLEOTIDE SEQUENCE [LARGE SCALE GENOMIC DNA]</scope>
    <source>
        <strain evidence="7">CCMP 1984</strain>
    </source>
</reference>
<feature type="compositionally biased region" description="Polar residues" evidence="5">
    <location>
        <begin position="1"/>
        <end position="12"/>
    </location>
</feature>
<feature type="non-terminal residue" evidence="6">
    <location>
        <position position="66"/>
    </location>
</feature>
<accession>F0YBW5</accession>
<sequence>MNFSGAKSQSTPPERGSFPLDHGGECKALKTKFIACLKAEGSEHVACKQLSKAYLECRMDRGLMAR</sequence>
<dbReference type="OrthoDB" id="268594at2759"/>
<evidence type="ECO:0000256" key="5">
    <source>
        <dbReference type="SAM" id="MobiDB-lite"/>
    </source>
</evidence>
<comment type="similarity">
    <text evidence="4">Belongs to the COX19 family.</text>
</comment>
<dbReference type="RefSeq" id="XP_009037836.1">
    <property type="nucleotide sequence ID" value="XM_009039588.1"/>
</dbReference>
<dbReference type="EMBL" id="GL833131">
    <property type="protein sequence ID" value="EGB07199.1"/>
    <property type="molecule type" value="Genomic_DNA"/>
</dbReference>
<organism evidence="7">
    <name type="scientific">Aureococcus anophagefferens</name>
    <name type="common">Harmful bloom alga</name>
    <dbReference type="NCBI Taxonomy" id="44056"/>
    <lineage>
        <taxon>Eukaryota</taxon>
        <taxon>Sar</taxon>
        <taxon>Stramenopiles</taxon>
        <taxon>Ochrophyta</taxon>
        <taxon>Pelagophyceae</taxon>
        <taxon>Pelagomonadales</taxon>
        <taxon>Pelagomonadaceae</taxon>
        <taxon>Aureococcus</taxon>
    </lineage>
</organism>
<evidence type="ECO:0008006" key="8">
    <source>
        <dbReference type="Google" id="ProtNLM"/>
    </source>
</evidence>
<dbReference type="InParanoid" id="F0YBW5"/>
<keyword evidence="7" id="KW-1185">Reference proteome</keyword>
<dbReference type="InterPro" id="IPR051383">
    <property type="entry name" value="COX19"/>
</dbReference>
<evidence type="ECO:0000256" key="1">
    <source>
        <dbReference type="ARBA" id="ARBA00004496"/>
    </source>
</evidence>
<feature type="region of interest" description="Disordered" evidence="5">
    <location>
        <begin position="1"/>
        <end position="21"/>
    </location>
</feature>
<dbReference type="GeneID" id="20218916"/>
<comment type="subcellular location">
    <subcellularLocation>
        <location evidence="1">Cytoplasm</location>
    </subcellularLocation>
</comment>
<evidence type="ECO:0000313" key="6">
    <source>
        <dbReference type="EMBL" id="EGB07199.1"/>
    </source>
</evidence>
<dbReference type="eggNOG" id="KOG3477">
    <property type="taxonomic scope" value="Eukaryota"/>
</dbReference>
<name>F0YBW5_AURAN</name>
<dbReference type="PANTHER" id="PTHR21107">
    <property type="entry name" value="CYTOCHROME C OXIDASE ASSEMBLY PROTEIN COX19"/>
    <property type="match status" value="1"/>
</dbReference>
<dbReference type="GO" id="GO:0005758">
    <property type="term" value="C:mitochondrial intermembrane space"/>
    <property type="evidence" value="ECO:0007669"/>
    <property type="project" value="TreeGrafter"/>
</dbReference>
<protein>
    <recommendedName>
        <fullName evidence="8">CHCH domain-containing protein</fullName>
    </recommendedName>
</protein>
<dbReference type="Proteomes" id="UP000002729">
    <property type="component" value="Unassembled WGS sequence"/>
</dbReference>
<gene>
    <name evidence="6" type="ORF">AURANDRAFT_17897</name>
</gene>
<dbReference type="KEGG" id="aaf:AURANDRAFT_17897"/>